<dbReference type="EMBL" id="MU855452">
    <property type="protein sequence ID" value="KAK3903391.1"/>
    <property type="molecule type" value="Genomic_DNA"/>
</dbReference>
<proteinExistence type="predicted"/>
<comment type="caution">
    <text evidence="2">The sequence shown here is derived from an EMBL/GenBank/DDBJ whole genome shotgun (WGS) entry which is preliminary data.</text>
</comment>
<reference evidence="2" key="1">
    <citation type="journal article" date="2023" name="Mol. Phylogenet. Evol.">
        <title>Genome-scale phylogeny and comparative genomics of the fungal order Sordariales.</title>
        <authorList>
            <person name="Hensen N."/>
            <person name="Bonometti L."/>
            <person name="Westerberg I."/>
            <person name="Brannstrom I.O."/>
            <person name="Guillou S."/>
            <person name="Cros-Aarteil S."/>
            <person name="Calhoun S."/>
            <person name="Haridas S."/>
            <person name="Kuo A."/>
            <person name="Mondo S."/>
            <person name="Pangilinan J."/>
            <person name="Riley R."/>
            <person name="LaButti K."/>
            <person name="Andreopoulos B."/>
            <person name="Lipzen A."/>
            <person name="Chen C."/>
            <person name="Yan M."/>
            <person name="Daum C."/>
            <person name="Ng V."/>
            <person name="Clum A."/>
            <person name="Steindorff A."/>
            <person name="Ohm R.A."/>
            <person name="Martin F."/>
            <person name="Silar P."/>
            <person name="Natvig D.O."/>
            <person name="Lalanne C."/>
            <person name="Gautier V."/>
            <person name="Ament-Velasquez S.L."/>
            <person name="Kruys A."/>
            <person name="Hutchinson M.I."/>
            <person name="Powell A.J."/>
            <person name="Barry K."/>
            <person name="Miller A.N."/>
            <person name="Grigoriev I.V."/>
            <person name="Debuchy R."/>
            <person name="Gladieux P."/>
            <person name="Hiltunen Thoren M."/>
            <person name="Johannesson H."/>
        </authorList>
    </citation>
    <scope>NUCLEOTIDE SEQUENCE</scope>
    <source>
        <strain evidence="2">CBS 103.79</strain>
    </source>
</reference>
<sequence>MALLAASRSAPGVVSLSPRSDIISTIYPLVNSAVQFQQLLGSAAIHLAIRTYFAATILAAASWWASKNIVWRALLVSRVIAARLLFVTRHLTWTAWDSKQCRRLRKRLEFELFVLILGPSGNALLLMIFWPGWPMLAFLGWGFWQLTS</sequence>
<name>A0AAN6MM09_9PEZI</name>
<keyword evidence="3" id="KW-1185">Reference proteome</keyword>
<keyword evidence="1" id="KW-0472">Membrane</keyword>
<keyword evidence="1" id="KW-1133">Transmembrane helix</keyword>
<accession>A0AAN6MM09</accession>
<protein>
    <submittedName>
        <fullName evidence="2">Uncharacterized protein</fullName>
    </submittedName>
</protein>
<evidence type="ECO:0000313" key="2">
    <source>
        <dbReference type="EMBL" id="KAK3903391.1"/>
    </source>
</evidence>
<gene>
    <name evidence="2" type="ORF">C8A05DRAFT_14658</name>
</gene>
<feature type="transmembrane region" description="Helical" evidence="1">
    <location>
        <begin position="112"/>
        <end position="133"/>
    </location>
</feature>
<keyword evidence="1" id="KW-0812">Transmembrane</keyword>
<dbReference type="Proteomes" id="UP001303889">
    <property type="component" value="Unassembled WGS sequence"/>
</dbReference>
<reference evidence="2" key="2">
    <citation type="submission" date="2023-05" db="EMBL/GenBank/DDBJ databases">
        <authorList>
            <consortium name="Lawrence Berkeley National Laboratory"/>
            <person name="Steindorff A."/>
            <person name="Hensen N."/>
            <person name="Bonometti L."/>
            <person name="Westerberg I."/>
            <person name="Brannstrom I.O."/>
            <person name="Guillou S."/>
            <person name="Cros-Aarteil S."/>
            <person name="Calhoun S."/>
            <person name="Haridas S."/>
            <person name="Kuo A."/>
            <person name="Mondo S."/>
            <person name="Pangilinan J."/>
            <person name="Riley R."/>
            <person name="Labutti K."/>
            <person name="Andreopoulos B."/>
            <person name="Lipzen A."/>
            <person name="Chen C."/>
            <person name="Yanf M."/>
            <person name="Daum C."/>
            <person name="Ng V."/>
            <person name="Clum A."/>
            <person name="Ohm R."/>
            <person name="Martin F."/>
            <person name="Silar P."/>
            <person name="Natvig D."/>
            <person name="Lalanne C."/>
            <person name="Gautier V."/>
            <person name="Ament-Velasquez S.L."/>
            <person name="Kruys A."/>
            <person name="Hutchinson M.I."/>
            <person name="Powell A.J."/>
            <person name="Barry K."/>
            <person name="Miller A.N."/>
            <person name="Grigoriev I.V."/>
            <person name="Debuchy R."/>
            <person name="Gladieux P."/>
            <person name="Thoren M.H."/>
            <person name="Johannesson H."/>
        </authorList>
    </citation>
    <scope>NUCLEOTIDE SEQUENCE</scope>
    <source>
        <strain evidence="2">CBS 103.79</strain>
    </source>
</reference>
<feature type="transmembrane region" description="Helical" evidence="1">
    <location>
        <begin position="71"/>
        <end position="91"/>
    </location>
</feature>
<evidence type="ECO:0000256" key="1">
    <source>
        <dbReference type="SAM" id="Phobius"/>
    </source>
</evidence>
<feature type="transmembrane region" description="Helical" evidence="1">
    <location>
        <begin position="47"/>
        <end position="65"/>
    </location>
</feature>
<evidence type="ECO:0000313" key="3">
    <source>
        <dbReference type="Proteomes" id="UP001303889"/>
    </source>
</evidence>
<dbReference type="AlphaFoldDB" id="A0AAN6MM09"/>
<organism evidence="2 3">
    <name type="scientific">Staphylotrichum tortipilum</name>
    <dbReference type="NCBI Taxonomy" id="2831512"/>
    <lineage>
        <taxon>Eukaryota</taxon>
        <taxon>Fungi</taxon>
        <taxon>Dikarya</taxon>
        <taxon>Ascomycota</taxon>
        <taxon>Pezizomycotina</taxon>
        <taxon>Sordariomycetes</taxon>
        <taxon>Sordariomycetidae</taxon>
        <taxon>Sordariales</taxon>
        <taxon>Chaetomiaceae</taxon>
        <taxon>Staphylotrichum</taxon>
    </lineage>
</organism>